<accession>A0A3B0YHG1</accession>
<name>A0A3B0YHG1_9ZZZZ</name>
<evidence type="ECO:0000256" key="7">
    <source>
        <dbReference type="ARBA" id="ARBA00023136"/>
    </source>
</evidence>
<evidence type="ECO:0000256" key="4">
    <source>
        <dbReference type="ARBA" id="ARBA00022618"/>
    </source>
</evidence>
<evidence type="ECO:0000256" key="1">
    <source>
        <dbReference type="ARBA" id="ARBA00004162"/>
    </source>
</evidence>
<dbReference type="GO" id="GO:0015031">
    <property type="term" value="P:protein transport"/>
    <property type="evidence" value="ECO:0007669"/>
    <property type="project" value="InterPro"/>
</dbReference>
<feature type="transmembrane region" description="Helical" evidence="9">
    <location>
        <begin position="12"/>
        <end position="33"/>
    </location>
</feature>
<keyword evidence="2" id="KW-1003">Cell membrane</keyword>
<evidence type="ECO:0000313" key="10">
    <source>
        <dbReference type="EMBL" id="VAW73629.1"/>
    </source>
</evidence>
<reference evidence="10" key="1">
    <citation type="submission" date="2018-06" db="EMBL/GenBank/DDBJ databases">
        <authorList>
            <person name="Zhirakovskaya E."/>
        </authorList>
    </citation>
    <scope>NUCLEOTIDE SEQUENCE</scope>
</reference>
<evidence type="ECO:0000256" key="5">
    <source>
        <dbReference type="ARBA" id="ARBA00022692"/>
    </source>
</evidence>
<dbReference type="EMBL" id="UOFL01000047">
    <property type="protein sequence ID" value="VAW73629.1"/>
    <property type="molecule type" value="Genomic_DNA"/>
</dbReference>
<keyword evidence="7 9" id="KW-0472">Membrane</keyword>
<organism evidence="10">
    <name type="scientific">hydrothermal vent metagenome</name>
    <dbReference type="NCBI Taxonomy" id="652676"/>
    <lineage>
        <taxon>unclassified sequences</taxon>
        <taxon>metagenomes</taxon>
        <taxon>ecological metagenomes</taxon>
    </lineage>
</organism>
<gene>
    <name evidence="10" type="ORF">MNBD_GAMMA12-2536</name>
</gene>
<evidence type="ECO:0000256" key="9">
    <source>
        <dbReference type="SAM" id="Phobius"/>
    </source>
</evidence>
<dbReference type="NCBIfam" id="TIGR02801">
    <property type="entry name" value="tolR"/>
    <property type="match status" value="1"/>
</dbReference>
<dbReference type="AlphaFoldDB" id="A0A3B0YHG1"/>
<dbReference type="GO" id="GO:0005886">
    <property type="term" value="C:plasma membrane"/>
    <property type="evidence" value="ECO:0007669"/>
    <property type="project" value="UniProtKB-SubCell"/>
</dbReference>
<evidence type="ECO:0000256" key="2">
    <source>
        <dbReference type="ARBA" id="ARBA00022475"/>
    </source>
</evidence>
<evidence type="ECO:0000256" key="6">
    <source>
        <dbReference type="ARBA" id="ARBA00022989"/>
    </source>
</evidence>
<keyword evidence="5 9" id="KW-0812">Transmembrane</keyword>
<dbReference type="Gene3D" id="3.30.420.270">
    <property type="match status" value="1"/>
</dbReference>
<dbReference type="PANTHER" id="PTHR30558:SF7">
    <property type="entry name" value="TOL-PAL SYSTEM PROTEIN TOLR"/>
    <property type="match status" value="1"/>
</dbReference>
<evidence type="ECO:0000256" key="8">
    <source>
        <dbReference type="ARBA" id="ARBA00023306"/>
    </source>
</evidence>
<dbReference type="InterPro" id="IPR003400">
    <property type="entry name" value="ExbD"/>
</dbReference>
<dbReference type="InterPro" id="IPR014168">
    <property type="entry name" value="Tol-Pal_TolR"/>
</dbReference>
<dbReference type="GO" id="GO:0051301">
    <property type="term" value="P:cell division"/>
    <property type="evidence" value="ECO:0007669"/>
    <property type="project" value="UniProtKB-KW"/>
</dbReference>
<dbReference type="GO" id="GO:0022857">
    <property type="term" value="F:transmembrane transporter activity"/>
    <property type="evidence" value="ECO:0007669"/>
    <property type="project" value="InterPro"/>
</dbReference>
<keyword evidence="4" id="KW-0132">Cell division</keyword>
<protein>
    <submittedName>
        <fullName evidence="10">Tol biopolymer transport system, TolR protein</fullName>
    </submittedName>
</protein>
<keyword evidence="3" id="KW-0997">Cell inner membrane</keyword>
<comment type="subcellular location">
    <subcellularLocation>
        <location evidence="1">Cell membrane</location>
        <topology evidence="1">Single-pass membrane protein</topology>
    </subcellularLocation>
</comment>
<keyword evidence="8" id="KW-0131">Cell cycle</keyword>
<dbReference type="Pfam" id="PF02472">
    <property type="entry name" value="ExbD"/>
    <property type="match status" value="1"/>
</dbReference>
<proteinExistence type="inferred from homology"/>
<sequence>MSRKKQMAEINVVPYIDVMLVLLVIFMITTPLIKQSVKIELPKVAKVSQLNNQKKLKTIEVSVDEKGNYYLSTGGKTSKPVTLAEMGEEVKRVIDVGVKTNQIPPVVVRGDRAAKYGFVVSAMAVLQAAGAPSVGLVTEPGSK</sequence>
<evidence type="ECO:0000256" key="3">
    <source>
        <dbReference type="ARBA" id="ARBA00022519"/>
    </source>
</evidence>
<dbReference type="PANTHER" id="PTHR30558">
    <property type="entry name" value="EXBD MEMBRANE COMPONENT OF PMF-DRIVEN MACROMOLECULE IMPORT SYSTEM"/>
    <property type="match status" value="1"/>
</dbReference>
<keyword evidence="6 9" id="KW-1133">Transmembrane helix</keyword>
<dbReference type="HAMAP" id="MF_02203">
    <property type="entry name" value="TolR"/>
    <property type="match status" value="1"/>
</dbReference>